<dbReference type="AlphaFoldDB" id="A0A653LD67"/>
<gene>
    <name evidence="1" type="ORF">AERO8C_90054</name>
</gene>
<evidence type="ECO:0000313" key="2">
    <source>
        <dbReference type="Proteomes" id="UP000439123"/>
    </source>
</evidence>
<evidence type="ECO:0000313" key="1">
    <source>
        <dbReference type="EMBL" id="VXA89350.1"/>
    </source>
</evidence>
<dbReference type="EMBL" id="CABWLC010000022">
    <property type="protein sequence ID" value="VXA89350.1"/>
    <property type="molecule type" value="Genomic_DNA"/>
</dbReference>
<protein>
    <submittedName>
        <fullName evidence="1">Uncharacterized protein</fullName>
    </submittedName>
</protein>
<accession>A0A653LD67</accession>
<dbReference type="Proteomes" id="UP000439123">
    <property type="component" value="Unassembled WGS sequence"/>
</dbReference>
<proteinExistence type="predicted"/>
<reference evidence="1 2" key="1">
    <citation type="submission" date="2019-10" db="EMBL/GenBank/DDBJ databases">
        <authorList>
            <person name="Karimi E."/>
        </authorList>
    </citation>
    <scope>NUCLEOTIDE SEQUENCE [LARGE SCALE GENOMIC DNA]</scope>
    <source>
        <strain evidence="1">Aeromonas sp. 8C</strain>
    </source>
</reference>
<sequence>MVDFLKQQSLIWRGVKRFPLDFLETFALSVFYGKKGRQEMFICPFYALGWQSMGKGVIVDSGFCGGIHSRGERACIGSVNWPRRAGSRQIPCVFTRRTGLSHRGSATNPATVSTANRTSGGWSLLSAPSRSDSRWPILASCSTSIPTRPKSPVRR</sequence>
<name>A0A653LD67_AERVE</name>
<organism evidence="1 2">
    <name type="scientific">Aeromonas veronii</name>
    <dbReference type="NCBI Taxonomy" id="654"/>
    <lineage>
        <taxon>Bacteria</taxon>
        <taxon>Pseudomonadati</taxon>
        <taxon>Pseudomonadota</taxon>
        <taxon>Gammaproteobacteria</taxon>
        <taxon>Aeromonadales</taxon>
        <taxon>Aeromonadaceae</taxon>
        <taxon>Aeromonas</taxon>
    </lineage>
</organism>